<keyword evidence="4" id="KW-0067">ATP-binding</keyword>
<organism evidence="8 9">
    <name type="scientific">Halarchaeum acidiphilum MH1-52-1</name>
    <dbReference type="NCBI Taxonomy" id="1261545"/>
    <lineage>
        <taxon>Archaea</taxon>
        <taxon>Methanobacteriati</taxon>
        <taxon>Methanobacteriota</taxon>
        <taxon>Stenosarchaea group</taxon>
        <taxon>Halobacteria</taxon>
        <taxon>Halobacteriales</taxon>
        <taxon>Halobacteriaceae</taxon>
    </lineage>
</organism>
<dbReference type="InterPro" id="IPR003959">
    <property type="entry name" value="ATPase_AAA_core"/>
</dbReference>
<dbReference type="GO" id="GO:0051301">
    <property type="term" value="P:cell division"/>
    <property type="evidence" value="ECO:0007669"/>
    <property type="project" value="UniProtKB-KW"/>
</dbReference>
<dbReference type="InterPro" id="IPR004201">
    <property type="entry name" value="Cdc48_dom2"/>
</dbReference>
<evidence type="ECO:0000256" key="1">
    <source>
        <dbReference type="ARBA" id="ARBA00009833"/>
    </source>
</evidence>
<dbReference type="Gene3D" id="2.40.40.20">
    <property type="match status" value="1"/>
</dbReference>
<dbReference type="SMART" id="SM00382">
    <property type="entry name" value="AAA"/>
    <property type="match status" value="2"/>
</dbReference>
<reference evidence="8 9" key="1">
    <citation type="submission" date="2013-09" db="EMBL/GenBank/DDBJ databases">
        <title>Whole genome sequencing of Halarchaeum acidiphilum strain MH1-52-1.</title>
        <authorList>
            <person name="Shimane Y."/>
            <person name="Minegishi H."/>
            <person name="Nishi S."/>
            <person name="Echigo A."/>
            <person name="Shuto A."/>
            <person name="Konishi M."/>
            <person name="Ito T."/>
            <person name="Ohkuma M."/>
            <person name="Ohta Y."/>
            <person name="Nagano Y."/>
            <person name="Tsubouchi T."/>
            <person name="Mori K."/>
            <person name="Usui K."/>
            <person name="Kamekura M."/>
            <person name="Usami R."/>
            <person name="Takaki Y."/>
            <person name="Hatada Y."/>
        </authorList>
    </citation>
    <scope>NUCLEOTIDE SEQUENCE [LARGE SCALE GENOMIC DNA]</scope>
    <source>
        <strain evidence="8 9">JCM 16109</strain>
    </source>
</reference>
<dbReference type="FunFam" id="3.40.50.300:FF:000012">
    <property type="entry name" value="Transitional endoplasmic reticulum ATPase"/>
    <property type="match status" value="1"/>
</dbReference>
<feature type="domain" description="AAA+ ATPase" evidence="5">
    <location>
        <begin position="475"/>
        <end position="611"/>
    </location>
</feature>
<keyword evidence="2" id="KW-0677">Repeat</keyword>
<dbReference type="RefSeq" id="WP_021779571.1">
    <property type="nucleotide sequence ID" value="NZ_BATA01000003.1"/>
</dbReference>
<dbReference type="InterPro" id="IPR003960">
    <property type="entry name" value="ATPase_AAA_CS"/>
</dbReference>
<dbReference type="SMART" id="SM01072">
    <property type="entry name" value="CDC48_2"/>
    <property type="match status" value="1"/>
</dbReference>
<dbReference type="Proteomes" id="UP000016986">
    <property type="component" value="Unassembled WGS sequence"/>
</dbReference>
<keyword evidence="8" id="KW-0132">Cell division</keyword>
<dbReference type="PROSITE" id="PS00674">
    <property type="entry name" value="AAA"/>
    <property type="match status" value="2"/>
</dbReference>
<dbReference type="Pfam" id="PF17862">
    <property type="entry name" value="AAA_lid_3"/>
    <property type="match status" value="2"/>
</dbReference>
<dbReference type="InterPro" id="IPR050168">
    <property type="entry name" value="AAA_ATPase_domain"/>
</dbReference>
<dbReference type="Pfam" id="PF02359">
    <property type="entry name" value="CDC48_N"/>
    <property type="match status" value="1"/>
</dbReference>
<accession>U3A1F3</accession>
<comment type="similarity">
    <text evidence="1">Belongs to the AAA ATPase family. CDC48 subfamily.</text>
</comment>
<keyword evidence="8" id="KW-0131">Cell cycle</keyword>
<dbReference type="SUPFAM" id="SSF50692">
    <property type="entry name" value="ADC-like"/>
    <property type="match status" value="1"/>
</dbReference>
<dbReference type="Gene3D" id="1.10.8.60">
    <property type="match status" value="2"/>
</dbReference>
<dbReference type="Pfam" id="PF02933">
    <property type="entry name" value="CDC48_2"/>
    <property type="match status" value="1"/>
</dbReference>
<gene>
    <name evidence="8" type="ORF">MBEHAL_0229</name>
</gene>
<dbReference type="Pfam" id="PF00004">
    <property type="entry name" value="AAA"/>
    <property type="match status" value="2"/>
</dbReference>
<dbReference type="PANTHER" id="PTHR23077:SF171">
    <property type="entry name" value="NUCLEAR VALOSIN-CONTAINING PROTEIN-LIKE"/>
    <property type="match status" value="1"/>
</dbReference>
<evidence type="ECO:0000313" key="8">
    <source>
        <dbReference type="EMBL" id="GAD51469.1"/>
    </source>
</evidence>
<dbReference type="GO" id="GO:0005737">
    <property type="term" value="C:cytoplasm"/>
    <property type="evidence" value="ECO:0007669"/>
    <property type="project" value="UniProtKB-ARBA"/>
</dbReference>
<dbReference type="InterPro" id="IPR029067">
    <property type="entry name" value="CDC48_domain_2-like_sf"/>
</dbReference>
<dbReference type="InterPro" id="IPR003338">
    <property type="entry name" value="CDC4_N-term_subdom"/>
</dbReference>
<keyword evidence="3" id="KW-0547">Nucleotide-binding</keyword>
<sequence length="697" mass="74596">MSEDNVHRLVVREAAARDAGRGIARLPDDVRRGLGVLSGDTVRIVGDRATVAKVWPDAALDADELRIDGATRSNAGVRIGETVRVERASVSDAERVVVTPAVPPERERDAVVDAVRSALFDRPVRVGETVRVDALGRIGEFEIAATEPDGDVVVTDATTVELHEPAPGAEASDDTETGAERVGVTYEDVGGLGEELAAVRELVELPLSDPGRFRRLGVDPPKGVLLYGPPGTGKTLIARAVANEVDARFVSVSGPEITSKYKGESEEQLREVFDEARENAPSVVFFDEFDAIAGKREDAGDMENRIVGQLLSLMDGLEGRGEVVVIGATNRVNAVDPALRRPGRFDREIEIGVPSREGRAEILDVLTRGTPLADDVALRTLADRTHGYVGADLRALVTEAAMAAIRDDRETVTRADLDAAFAATEPSAMREVVAESPDVSFDDIGGLDEAKETLREAVEWPLAYGALFEAAATEPPTGVLLHGPPGTGKTMLARAVGNEAGVNVVRVAGPELVDKYVGESEKAVREIFERARRTAPCVVFFDEIDAVGSARGPETSEATERVVSQLLTELDAAAENPNLVVLAATNRRDALDPALLRPGRFETHVRVPRPDESARRAIIDVHTSEKPLAADVDLDRVAERTEGYTGADLAALVRAAALAAIRDTVDAHPTDAASHPHDVLLRREHFAAAREGYEASR</sequence>
<evidence type="ECO:0000256" key="4">
    <source>
        <dbReference type="ARBA" id="ARBA00022840"/>
    </source>
</evidence>
<dbReference type="SUPFAM" id="SSF54585">
    <property type="entry name" value="Cdc48 domain 2-like"/>
    <property type="match status" value="1"/>
</dbReference>
<dbReference type="InterPro" id="IPR027417">
    <property type="entry name" value="P-loop_NTPase"/>
</dbReference>
<dbReference type="InterPro" id="IPR003593">
    <property type="entry name" value="AAA+_ATPase"/>
</dbReference>
<evidence type="ECO:0000313" key="9">
    <source>
        <dbReference type="Proteomes" id="UP000016986"/>
    </source>
</evidence>
<feature type="domain" description="AAA+ ATPase" evidence="5">
    <location>
        <begin position="220"/>
        <end position="355"/>
    </location>
</feature>
<evidence type="ECO:0000256" key="2">
    <source>
        <dbReference type="ARBA" id="ARBA00022737"/>
    </source>
</evidence>
<feature type="domain" description="CDC48" evidence="6">
    <location>
        <begin position="107"/>
        <end position="168"/>
    </location>
</feature>
<dbReference type="InterPro" id="IPR009010">
    <property type="entry name" value="Asp_de-COase-like_dom_sf"/>
</dbReference>
<proteinExistence type="inferred from homology"/>
<dbReference type="EMBL" id="BATA01000003">
    <property type="protein sequence ID" value="GAD51469.1"/>
    <property type="molecule type" value="Genomic_DNA"/>
</dbReference>
<feature type="domain" description="CDC48 N-terminal subdomain" evidence="7">
    <location>
        <begin position="8"/>
        <end position="90"/>
    </location>
</feature>
<dbReference type="AlphaFoldDB" id="U3A1F3"/>
<protein>
    <submittedName>
        <fullName evidence="8">Cell division protein FtsH</fullName>
    </submittedName>
</protein>
<dbReference type="OrthoDB" id="77269at2157"/>
<keyword evidence="9" id="KW-1185">Reference proteome</keyword>
<name>U3A1F3_9EURY</name>
<dbReference type="FunFam" id="3.40.50.300:FF:000018">
    <property type="entry name" value="Cell division control 48"/>
    <property type="match status" value="1"/>
</dbReference>
<dbReference type="InterPro" id="IPR041569">
    <property type="entry name" value="AAA_lid_3"/>
</dbReference>
<dbReference type="GO" id="GO:0005524">
    <property type="term" value="F:ATP binding"/>
    <property type="evidence" value="ECO:0007669"/>
    <property type="project" value="UniProtKB-KW"/>
</dbReference>
<evidence type="ECO:0000259" key="6">
    <source>
        <dbReference type="SMART" id="SM01072"/>
    </source>
</evidence>
<dbReference type="eggNOG" id="arCOG01308">
    <property type="taxonomic scope" value="Archaea"/>
</dbReference>
<dbReference type="FunFam" id="2.40.40.20:FF:000007">
    <property type="entry name" value="AAA family ATPase"/>
    <property type="match status" value="1"/>
</dbReference>
<dbReference type="SUPFAM" id="SSF52540">
    <property type="entry name" value="P-loop containing nucleoside triphosphate hydrolases"/>
    <property type="match status" value="2"/>
</dbReference>
<dbReference type="PANTHER" id="PTHR23077">
    <property type="entry name" value="AAA-FAMILY ATPASE"/>
    <property type="match status" value="1"/>
</dbReference>
<evidence type="ECO:0000259" key="5">
    <source>
        <dbReference type="SMART" id="SM00382"/>
    </source>
</evidence>
<comment type="caution">
    <text evidence="8">The sequence shown here is derived from an EMBL/GenBank/DDBJ whole genome shotgun (WGS) entry which is preliminary data.</text>
</comment>
<dbReference type="SMART" id="SM01073">
    <property type="entry name" value="CDC48_N"/>
    <property type="match status" value="1"/>
</dbReference>
<dbReference type="GO" id="GO:0016887">
    <property type="term" value="F:ATP hydrolysis activity"/>
    <property type="evidence" value="ECO:0007669"/>
    <property type="project" value="InterPro"/>
</dbReference>
<evidence type="ECO:0000256" key="3">
    <source>
        <dbReference type="ARBA" id="ARBA00022741"/>
    </source>
</evidence>
<evidence type="ECO:0000259" key="7">
    <source>
        <dbReference type="SMART" id="SM01073"/>
    </source>
</evidence>
<dbReference type="Gene3D" id="3.10.330.10">
    <property type="match status" value="1"/>
</dbReference>
<dbReference type="Gene3D" id="3.40.50.300">
    <property type="entry name" value="P-loop containing nucleotide triphosphate hydrolases"/>
    <property type="match status" value="2"/>
</dbReference>